<keyword evidence="5" id="KW-1185">Reference proteome</keyword>
<protein>
    <submittedName>
        <fullName evidence="4">Cofilin-2</fullName>
    </submittedName>
</protein>
<dbReference type="Pfam" id="PF00241">
    <property type="entry name" value="Cofilin_ADF"/>
    <property type="match status" value="1"/>
</dbReference>
<comment type="caution">
    <text evidence="4">The sequence shown here is derived from an EMBL/GenBank/DDBJ whole genome shotgun (WGS) entry which is preliminary data.</text>
</comment>
<dbReference type="Proteomes" id="UP001626550">
    <property type="component" value="Unassembled WGS sequence"/>
</dbReference>
<dbReference type="PROSITE" id="PS51263">
    <property type="entry name" value="ADF_H"/>
    <property type="match status" value="1"/>
</dbReference>
<name>A0ABD2PQY3_9PLAT</name>
<dbReference type="EMBL" id="JBJKFK010003445">
    <property type="protein sequence ID" value="KAL3309900.1"/>
    <property type="molecule type" value="Genomic_DNA"/>
</dbReference>
<dbReference type="SUPFAM" id="SSF55753">
    <property type="entry name" value="Actin depolymerizing proteins"/>
    <property type="match status" value="1"/>
</dbReference>
<evidence type="ECO:0000313" key="4">
    <source>
        <dbReference type="EMBL" id="KAL3309900.1"/>
    </source>
</evidence>
<dbReference type="InterPro" id="IPR002108">
    <property type="entry name" value="ADF-H"/>
</dbReference>
<organism evidence="4 5">
    <name type="scientific">Cichlidogyrus casuarinus</name>
    <dbReference type="NCBI Taxonomy" id="1844966"/>
    <lineage>
        <taxon>Eukaryota</taxon>
        <taxon>Metazoa</taxon>
        <taxon>Spiralia</taxon>
        <taxon>Lophotrochozoa</taxon>
        <taxon>Platyhelminthes</taxon>
        <taxon>Monogenea</taxon>
        <taxon>Monopisthocotylea</taxon>
        <taxon>Dactylogyridea</taxon>
        <taxon>Ancyrocephalidae</taxon>
        <taxon>Cichlidogyrus</taxon>
    </lineage>
</organism>
<feature type="domain" description="ADF-H" evidence="3">
    <location>
        <begin position="1"/>
        <end position="118"/>
    </location>
</feature>
<dbReference type="Gene3D" id="3.40.20.10">
    <property type="entry name" value="Severin"/>
    <property type="match status" value="1"/>
</dbReference>
<dbReference type="CDD" id="cd11286">
    <property type="entry name" value="ADF_cofilin_like"/>
    <property type="match status" value="1"/>
</dbReference>
<accession>A0ABD2PQY3</accession>
<dbReference type="AlphaFoldDB" id="A0ABD2PQY3"/>
<gene>
    <name evidence="4" type="primary">CFL2_2</name>
    <name evidence="4" type="ORF">Ciccas_011545</name>
</gene>
<dbReference type="SMART" id="SM00102">
    <property type="entry name" value="ADF"/>
    <property type="match status" value="1"/>
</dbReference>
<sequence length="119" mass="13735">MKLDKSMRYILFALTDDNECIRIAKCAPRNATYSNFLDDLNYFSSRGRGVYAVYDYELNNRMELVFVVWCPDTIPIKSRLIIAGSKEAIKKKLVGIKKDIEANSLDEITESEMKQRVLT</sequence>
<dbReference type="PRINTS" id="PR00006">
    <property type="entry name" value="COFILIN"/>
</dbReference>
<evidence type="ECO:0000313" key="5">
    <source>
        <dbReference type="Proteomes" id="UP001626550"/>
    </source>
</evidence>
<proteinExistence type="inferred from homology"/>
<comment type="similarity">
    <text evidence="1">Belongs to the actin-binding proteins ADF family.</text>
</comment>
<evidence type="ECO:0000256" key="2">
    <source>
        <dbReference type="ARBA" id="ARBA00023203"/>
    </source>
</evidence>
<evidence type="ECO:0000256" key="1">
    <source>
        <dbReference type="ARBA" id="ARBA00006844"/>
    </source>
</evidence>
<dbReference type="PANTHER" id="PTHR11913">
    <property type="entry name" value="COFILIN-RELATED"/>
    <property type="match status" value="1"/>
</dbReference>
<dbReference type="GO" id="GO:0003779">
    <property type="term" value="F:actin binding"/>
    <property type="evidence" value="ECO:0007669"/>
    <property type="project" value="UniProtKB-KW"/>
</dbReference>
<evidence type="ECO:0000259" key="3">
    <source>
        <dbReference type="PROSITE" id="PS51263"/>
    </source>
</evidence>
<dbReference type="InterPro" id="IPR017904">
    <property type="entry name" value="ADF/Cofilin"/>
</dbReference>
<dbReference type="InterPro" id="IPR029006">
    <property type="entry name" value="ADF-H/Gelsolin-like_dom_sf"/>
</dbReference>
<reference evidence="4 5" key="1">
    <citation type="submission" date="2024-11" db="EMBL/GenBank/DDBJ databases">
        <title>Adaptive evolution of stress response genes in parasites aligns with host niche diversity.</title>
        <authorList>
            <person name="Hahn C."/>
            <person name="Resl P."/>
        </authorList>
    </citation>
    <scope>NUCLEOTIDE SEQUENCE [LARGE SCALE GENOMIC DNA]</scope>
    <source>
        <strain evidence="4">EGGRZ-B1_66</strain>
        <tissue evidence="4">Body</tissue>
    </source>
</reference>
<keyword evidence="2" id="KW-0009">Actin-binding</keyword>